<gene>
    <name evidence="6" type="primary">oxyR_2</name>
    <name evidence="6" type="ORF">KSP9073_00460</name>
</gene>
<proteinExistence type="inferred from homology"/>
<dbReference type="GO" id="GO:0003677">
    <property type="term" value="F:DNA binding"/>
    <property type="evidence" value="ECO:0007669"/>
    <property type="project" value="UniProtKB-KW"/>
</dbReference>
<keyword evidence="4" id="KW-0804">Transcription</keyword>
<dbReference type="OrthoDB" id="5723059at2"/>
<feature type="domain" description="HTH lysR-type" evidence="5">
    <location>
        <begin position="6"/>
        <end position="63"/>
    </location>
</feature>
<evidence type="ECO:0000256" key="2">
    <source>
        <dbReference type="ARBA" id="ARBA00023015"/>
    </source>
</evidence>
<keyword evidence="7" id="KW-1185">Reference proteome</keyword>
<dbReference type="InterPro" id="IPR000847">
    <property type="entry name" value="LysR_HTH_N"/>
</dbReference>
<organism evidence="6 7">
    <name type="scientific">Kushneria phyllosphaerae</name>
    <dbReference type="NCBI Taxonomy" id="2100822"/>
    <lineage>
        <taxon>Bacteria</taxon>
        <taxon>Pseudomonadati</taxon>
        <taxon>Pseudomonadota</taxon>
        <taxon>Gammaproteobacteria</taxon>
        <taxon>Oceanospirillales</taxon>
        <taxon>Halomonadaceae</taxon>
        <taxon>Kushneria</taxon>
    </lineage>
</organism>
<dbReference type="RefSeq" id="WP_108841329.1">
    <property type="nucleotide sequence ID" value="NZ_ONZI01000001.1"/>
</dbReference>
<reference evidence="7" key="1">
    <citation type="submission" date="2018-03" db="EMBL/GenBank/DDBJ databases">
        <authorList>
            <person name="Navarro De La Torre S."/>
        </authorList>
    </citation>
    <scope>NUCLEOTIDE SEQUENCE [LARGE SCALE GENOMIC DNA]</scope>
    <source>
        <strain evidence="7">EAod3</strain>
    </source>
</reference>
<dbReference type="Proteomes" id="UP000244934">
    <property type="component" value="Unassembled WGS sequence"/>
</dbReference>
<dbReference type="SUPFAM" id="SSF53850">
    <property type="entry name" value="Periplasmic binding protein-like II"/>
    <property type="match status" value="1"/>
</dbReference>
<evidence type="ECO:0000256" key="1">
    <source>
        <dbReference type="ARBA" id="ARBA00009437"/>
    </source>
</evidence>
<dbReference type="PROSITE" id="PS50931">
    <property type="entry name" value="HTH_LYSR"/>
    <property type="match status" value="1"/>
</dbReference>
<evidence type="ECO:0000256" key="4">
    <source>
        <dbReference type="ARBA" id="ARBA00023163"/>
    </source>
</evidence>
<dbReference type="GO" id="GO:0003700">
    <property type="term" value="F:DNA-binding transcription factor activity"/>
    <property type="evidence" value="ECO:0007669"/>
    <property type="project" value="InterPro"/>
</dbReference>
<keyword evidence="2" id="KW-0805">Transcription regulation</keyword>
<dbReference type="EMBL" id="ONZI01000001">
    <property type="protein sequence ID" value="SPJ32460.1"/>
    <property type="molecule type" value="Genomic_DNA"/>
</dbReference>
<comment type="similarity">
    <text evidence="1">Belongs to the LysR transcriptional regulatory family.</text>
</comment>
<evidence type="ECO:0000313" key="7">
    <source>
        <dbReference type="Proteomes" id="UP000244934"/>
    </source>
</evidence>
<dbReference type="AlphaFoldDB" id="A0A2R8CHV2"/>
<protein>
    <submittedName>
        <fullName evidence="6">Hydrogen peroxide-inducible genes activator</fullName>
    </submittedName>
</protein>
<dbReference type="SUPFAM" id="SSF46785">
    <property type="entry name" value="Winged helix' DNA-binding domain"/>
    <property type="match status" value="1"/>
</dbReference>
<evidence type="ECO:0000256" key="3">
    <source>
        <dbReference type="ARBA" id="ARBA00023125"/>
    </source>
</evidence>
<evidence type="ECO:0000313" key="6">
    <source>
        <dbReference type="EMBL" id="SPJ32460.1"/>
    </source>
</evidence>
<keyword evidence="3" id="KW-0238">DNA-binding</keyword>
<dbReference type="Gene3D" id="1.10.10.10">
    <property type="entry name" value="Winged helix-like DNA-binding domain superfamily/Winged helix DNA-binding domain"/>
    <property type="match status" value="1"/>
</dbReference>
<evidence type="ECO:0000259" key="5">
    <source>
        <dbReference type="PROSITE" id="PS50931"/>
    </source>
</evidence>
<dbReference type="PANTHER" id="PTHR30579:SF7">
    <property type="entry name" value="HTH-TYPE TRANSCRIPTIONAL REGULATOR LRHA-RELATED"/>
    <property type="match status" value="1"/>
</dbReference>
<accession>A0A2R8CHV2</accession>
<sequence length="297" mass="32449">MPDRTLDIELLRTLHMAGSLGTLRATATRRHCTLGAVSQQIKRLEQQLDRQLLVRFRTGVQLTTEGEQLIAQSLALLAEHDALLERLSHPSTQGVVRIGLPNEYVPQMLDSLLPALRQTVPRVRLQVKTANSLELRRAVDQGELDLAVALYSDRDAQPCGLPLWRTQPVWASPAGHGLHLLDPLPLALHPCDCTYRAIALAALNDNGRSWETVFTSTSLAAIESAVANGLAVSVLNRARLTKDMQTLGSREGFLPLPECLACLIESPEVATHDRAAVALVKSRLQSSNLIQKVKLAG</sequence>
<dbReference type="Gene3D" id="3.40.190.10">
    <property type="entry name" value="Periplasmic binding protein-like II"/>
    <property type="match status" value="2"/>
</dbReference>
<dbReference type="Pfam" id="PF03466">
    <property type="entry name" value="LysR_substrate"/>
    <property type="match status" value="1"/>
</dbReference>
<dbReference type="PANTHER" id="PTHR30579">
    <property type="entry name" value="TRANSCRIPTIONAL REGULATOR"/>
    <property type="match status" value="1"/>
</dbReference>
<dbReference type="InterPro" id="IPR036390">
    <property type="entry name" value="WH_DNA-bd_sf"/>
</dbReference>
<name>A0A2R8CHV2_9GAMM</name>
<dbReference type="Pfam" id="PF00126">
    <property type="entry name" value="HTH_1"/>
    <property type="match status" value="1"/>
</dbReference>
<dbReference type="InterPro" id="IPR036388">
    <property type="entry name" value="WH-like_DNA-bd_sf"/>
</dbReference>
<dbReference type="InterPro" id="IPR005119">
    <property type="entry name" value="LysR_subst-bd"/>
</dbReference>
<dbReference type="InterPro" id="IPR050176">
    <property type="entry name" value="LTTR"/>
</dbReference>